<evidence type="ECO:0000256" key="2">
    <source>
        <dbReference type="ARBA" id="ARBA00022475"/>
    </source>
</evidence>
<feature type="transmembrane region" description="Helical" evidence="6">
    <location>
        <begin position="330"/>
        <end position="359"/>
    </location>
</feature>
<dbReference type="RefSeq" id="WP_168873471.1">
    <property type="nucleotide sequence ID" value="NZ_JABAIA010000003.1"/>
</dbReference>
<dbReference type="InterPro" id="IPR025857">
    <property type="entry name" value="MacB_PCD"/>
</dbReference>
<keyword evidence="5 6" id="KW-0472">Membrane</keyword>
<dbReference type="EMBL" id="JABAIA010000003">
    <property type="protein sequence ID" value="NLR67512.1"/>
    <property type="molecule type" value="Genomic_DNA"/>
</dbReference>
<accession>A0A847RWV5</accession>
<feature type="transmembrane region" description="Helical" evidence="6">
    <location>
        <begin position="21"/>
        <end position="42"/>
    </location>
</feature>
<organism evidence="9 10">
    <name type="scientific">Chitinophaga varians</name>
    <dbReference type="NCBI Taxonomy" id="2202339"/>
    <lineage>
        <taxon>Bacteria</taxon>
        <taxon>Pseudomonadati</taxon>
        <taxon>Bacteroidota</taxon>
        <taxon>Chitinophagia</taxon>
        <taxon>Chitinophagales</taxon>
        <taxon>Chitinophagaceae</taxon>
        <taxon>Chitinophaga</taxon>
    </lineage>
</organism>
<feature type="transmembrane region" description="Helical" evidence="6">
    <location>
        <begin position="713"/>
        <end position="737"/>
    </location>
</feature>
<proteinExistence type="predicted"/>
<feature type="transmembrane region" description="Helical" evidence="6">
    <location>
        <begin position="379"/>
        <end position="402"/>
    </location>
</feature>
<dbReference type="Proteomes" id="UP000570474">
    <property type="component" value="Unassembled WGS sequence"/>
</dbReference>
<evidence type="ECO:0000256" key="1">
    <source>
        <dbReference type="ARBA" id="ARBA00004651"/>
    </source>
</evidence>
<dbReference type="GO" id="GO:0005886">
    <property type="term" value="C:plasma membrane"/>
    <property type="evidence" value="ECO:0007669"/>
    <property type="project" value="UniProtKB-SubCell"/>
</dbReference>
<dbReference type="InterPro" id="IPR050250">
    <property type="entry name" value="Macrolide_Exporter_MacB"/>
</dbReference>
<evidence type="ECO:0000256" key="5">
    <source>
        <dbReference type="ARBA" id="ARBA00023136"/>
    </source>
</evidence>
<feature type="transmembrane region" description="Helical" evidence="6">
    <location>
        <begin position="423"/>
        <end position="447"/>
    </location>
</feature>
<name>A0A847RWV5_9BACT</name>
<evidence type="ECO:0000259" key="8">
    <source>
        <dbReference type="Pfam" id="PF12704"/>
    </source>
</evidence>
<keyword evidence="3 6" id="KW-0812">Transmembrane</keyword>
<evidence type="ECO:0000313" key="9">
    <source>
        <dbReference type="EMBL" id="NLR67512.1"/>
    </source>
</evidence>
<gene>
    <name evidence="9" type="ORF">HGH92_24620</name>
</gene>
<evidence type="ECO:0000259" key="7">
    <source>
        <dbReference type="Pfam" id="PF02687"/>
    </source>
</evidence>
<feature type="transmembrane region" description="Helical" evidence="6">
    <location>
        <begin position="669"/>
        <end position="692"/>
    </location>
</feature>
<feature type="domain" description="MacB-like periplasmic core" evidence="8">
    <location>
        <begin position="20"/>
        <end position="241"/>
    </location>
</feature>
<evidence type="ECO:0000256" key="4">
    <source>
        <dbReference type="ARBA" id="ARBA00022989"/>
    </source>
</evidence>
<feature type="transmembrane region" description="Helical" evidence="6">
    <location>
        <begin position="288"/>
        <end position="309"/>
    </location>
</feature>
<dbReference type="PANTHER" id="PTHR30572">
    <property type="entry name" value="MEMBRANE COMPONENT OF TRANSPORTER-RELATED"/>
    <property type="match status" value="1"/>
</dbReference>
<dbReference type="PANTHER" id="PTHR30572:SF18">
    <property type="entry name" value="ABC-TYPE MACROLIDE FAMILY EXPORT SYSTEM PERMEASE COMPONENT 2"/>
    <property type="match status" value="1"/>
</dbReference>
<evidence type="ECO:0000313" key="10">
    <source>
        <dbReference type="Proteomes" id="UP000570474"/>
    </source>
</evidence>
<dbReference type="Pfam" id="PF02687">
    <property type="entry name" value="FtsX"/>
    <property type="match status" value="2"/>
</dbReference>
<keyword evidence="10" id="KW-1185">Reference proteome</keyword>
<protein>
    <submittedName>
        <fullName evidence="9">FtsX-like permease family protein</fullName>
    </submittedName>
</protein>
<comment type="subcellular location">
    <subcellularLocation>
        <location evidence="1">Cell membrane</location>
        <topology evidence="1">Multi-pass membrane protein</topology>
    </subcellularLocation>
</comment>
<feature type="transmembrane region" description="Helical" evidence="6">
    <location>
        <begin position="757"/>
        <end position="778"/>
    </location>
</feature>
<keyword evidence="4 6" id="KW-1133">Transmembrane helix</keyword>
<evidence type="ECO:0000256" key="6">
    <source>
        <dbReference type="SAM" id="Phobius"/>
    </source>
</evidence>
<comment type="caution">
    <text evidence="9">The sequence shown here is derived from an EMBL/GenBank/DDBJ whole genome shotgun (WGS) entry which is preliminary data.</text>
</comment>
<dbReference type="GO" id="GO:0022857">
    <property type="term" value="F:transmembrane transporter activity"/>
    <property type="evidence" value="ECO:0007669"/>
    <property type="project" value="TreeGrafter"/>
</dbReference>
<dbReference type="InterPro" id="IPR003838">
    <property type="entry name" value="ABC3_permease_C"/>
</dbReference>
<reference evidence="9 10" key="1">
    <citation type="submission" date="2020-04" db="EMBL/GenBank/DDBJ databases">
        <authorList>
            <person name="Yin C."/>
        </authorList>
    </citation>
    <scope>NUCLEOTIDE SEQUENCE [LARGE SCALE GENOMIC DNA]</scope>
    <source>
        <strain evidence="9 10">Ae27</strain>
    </source>
</reference>
<feature type="domain" description="ABC3 transporter permease C-terminal" evidence="7">
    <location>
        <begin position="672"/>
        <end position="784"/>
    </location>
</feature>
<feature type="domain" description="ABC3 transporter permease C-terminal" evidence="7">
    <location>
        <begin position="291"/>
        <end position="396"/>
    </location>
</feature>
<sequence length="792" mass="88652">MIKNYFLVAWRNLLNNKGYSAINIFGLAAGMAVAMVIALWVVHEYSYDRFMPDHERLYRVQRNFDSNGDTLTFTTVSLKLADVLRNEIPEMEYVCETDWLGNHALKAGERKVVLNGGGVQDDFLKAFQFRLLQGDAASVFKNPFSIVLTESTARALFGNENPMGKLVRIDNRHDLAVTGILKDLPATSSFRFKYLYPFSFLDKTNNFVMGNRKSGTFSGNAFQLFVKVRPKVNLAQLASKIAFLEKREKGNTNAERSIVILQRMDRWHLFGNYENGKESGGFIDYIRIFSSIGILVLLIACINFVNLTTARSEKRAREVGIRKAIGSRRLHLVVQFLAESLTLTFIALLCSLVMVAVALPFFNKMTGAEIHIPFTDIRFWVITMVCVTVTGIAAGLKPAFYLSSFNPVKTLKGTMKIGASATWSRRALVVVQFTCSVVLVISTLVIYRQMKYAKDRPTGFETNRLMSSQLTQDMEKTNDALKQDLLQSGLVSHVSTASCPPADINWHSDLDDFPGKLPGETLEMGMVQAGDDYINTMGMKLLSGRDFRPGLSDTLNVILNEAAVKRLRLKDPLTSEIKWNDRRLRIIGVVQNALMSNPFQRAEPMLFMKTDDKNGYLLYQLASGVAPHRAVEQLEAIFTRHNPAFPYVYEFADDAYNSKFHQEMLTGRLSGIFAMLAIMISCLGLLGLAAYMAEQRTKEIGVRKVLGASVAQVWFLLSKDFIVLVLLSCLIASPIALYSLERWLSQYDYRITLGPAVFLYAAVAALAVTLATISFQSIKAAMANPVKSLRSE</sequence>
<dbReference type="AlphaFoldDB" id="A0A847RWV5"/>
<evidence type="ECO:0000256" key="3">
    <source>
        <dbReference type="ARBA" id="ARBA00022692"/>
    </source>
</evidence>
<keyword evidence="2" id="KW-1003">Cell membrane</keyword>
<dbReference type="Pfam" id="PF12704">
    <property type="entry name" value="MacB_PCD"/>
    <property type="match status" value="1"/>
</dbReference>